<dbReference type="GO" id="GO:0036503">
    <property type="term" value="P:ERAD pathway"/>
    <property type="evidence" value="ECO:0007669"/>
    <property type="project" value="InterPro"/>
</dbReference>
<dbReference type="SMART" id="SM00671">
    <property type="entry name" value="SEL1"/>
    <property type="match status" value="2"/>
</dbReference>
<accession>A0A183A1Q0</accession>
<dbReference type="InterPro" id="IPR006597">
    <property type="entry name" value="Sel1-like"/>
</dbReference>
<dbReference type="InterPro" id="IPR011990">
    <property type="entry name" value="TPR-like_helical_dom_sf"/>
</dbReference>
<dbReference type="AlphaFoldDB" id="A0A183A1Q0"/>
<reference evidence="1" key="1">
    <citation type="submission" date="2016-06" db="UniProtKB">
        <authorList>
            <consortium name="WormBaseParasite"/>
        </authorList>
    </citation>
    <scope>IDENTIFICATION</scope>
</reference>
<proteinExistence type="predicted"/>
<dbReference type="PANTHER" id="PTHR45084:SF1">
    <property type="entry name" value="ERAD-ASSOCIATED E3 UBIQUITIN-PROTEIN LIGASE COMPONENT HRD3A-RELATED"/>
    <property type="match status" value="1"/>
</dbReference>
<dbReference type="PANTHER" id="PTHR45084">
    <property type="entry name" value="ERAD-ASSOCIATED E3 UBIQUITIN-PROTEIN LIGASE COMPONENT HRD3A-RELATED"/>
    <property type="match status" value="1"/>
</dbReference>
<dbReference type="WBParaSite" id="ECPE_0000088501-mRNA-1">
    <property type="protein sequence ID" value="ECPE_0000088501-mRNA-1"/>
    <property type="gene ID" value="ECPE_0000088501"/>
</dbReference>
<evidence type="ECO:0000313" key="1">
    <source>
        <dbReference type="WBParaSite" id="ECPE_0000088501-mRNA-1"/>
    </source>
</evidence>
<name>A0A183A1Q0_9TREM</name>
<sequence length="130" mass="14773">LASQQGNILAFFYLGEMHATGVGVLRSCTTATELFKNVAERGRWSRWFMSAYAAYHAQRYDEAFITYQLLAELGYEVAQSNVAYMLEEGKVTVVDKSEFHVRALTHWQRSATQEFLSAGGEQHIQIDEIN</sequence>
<dbReference type="InterPro" id="IPR044623">
    <property type="entry name" value="HRD3"/>
</dbReference>
<dbReference type="SUPFAM" id="SSF81901">
    <property type="entry name" value="HCP-like"/>
    <property type="match status" value="1"/>
</dbReference>
<organism evidence="1">
    <name type="scientific">Echinostoma caproni</name>
    <dbReference type="NCBI Taxonomy" id="27848"/>
    <lineage>
        <taxon>Eukaryota</taxon>
        <taxon>Metazoa</taxon>
        <taxon>Spiralia</taxon>
        <taxon>Lophotrochozoa</taxon>
        <taxon>Platyhelminthes</taxon>
        <taxon>Trematoda</taxon>
        <taxon>Digenea</taxon>
        <taxon>Plagiorchiida</taxon>
        <taxon>Echinostomata</taxon>
        <taxon>Echinostomatoidea</taxon>
        <taxon>Echinostomatidae</taxon>
        <taxon>Echinostoma</taxon>
    </lineage>
</organism>
<protein>
    <submittedName>
        <fullName evidence="1">Sel1 repeat family protein</fullName>
    </submittedName>
</protein>
<dbReference type="Gene3D" id="1.25.40.10">
    <property type="entry name" value="Tetratricopeptide repeat domain"/>
    <property type="match status" value="1"/>
</dbReference>